<reference evidence="1" key="2">
    <citation type="submission" date="2021-04" db="EMBL/GenBank/DDBJ databases">
        <authorList>
            <person name="Gilroy R."/>
        </authorList>
    </citation>
    <scope>NUCLEOTIDE SEQUENCE</scope>
    <source>
        <strain evidence="1">Gambia2-208</strain>
    </source>
</reference>
<dbReference type="Proteomes" id="UP000886851">
    <property type="component" value="Unassembled WGS sequence"/>
</dbReference>
<evidence type="ECO:0000313" key="2">
    <source>
        <dbReference type="Proteomes" id="UP000886851"/>
    </source>
</evidence>
<name>A0A9D1ZGM1_9BACE</name>
<reference evidence="1" key="1">
    <citation type="journal article" date="2021" name="PeerJ">
        <title>Extensive microbial diversity within the chicken gut microbiome revealed by metagenomics and culture.</title>
        <authorList>
            <person name="Gilroy R."/>
            <person name="Ravi A."/>
            <person name="Getino M."/>
            <person name="Pursley I."/>
            <person name="Horton D.L."/>
            <person name="Alikhan N.F."/>
            <person name="Baker D."/>
            <person name="Gharbi K."/>
            <person name="Hall N."/>
            <person name="Watson M."/>
            <person name="Adriaenssens E.M."/>
            <person name="Foster-Nyarko E."/>
            <person name="Jarju S."/>
            <person name="Secka A."/>
            <person name="Antonio M."/>
            <person name="Oren A."/>
            <person name="Chaudhuri R.R."/>
            <person name="La Ragione R."/>
            <person name="Hildebrand F."/>
            <person name="Pallen M.J."/>
        </authorList>
    </citation>
    <scope>NUCLEOTIDE SEQUENCE</scope>
    <source>
        <strain evidence="1">Gambia2-208</strain>
    </source>
</reference>
<gene>
    <name evidence="1" type="ORF">H9824_01625</name>
</gene>
<organism evidence="1 2">
    <name type="scientific">Candidatus Bacteroides pullicola</name>
    <dbReference type="NCBI Taxonomy" id="2838475"/>
    <lineage>
        <taxon>Bacteria</taxon>
        <taxon>Pseudomonadati</taxon>
        <taxon>Bacteroidota</taxon>
        <taxon>Bacteroidia</taxon>
        <taxon>Bacteroidales</taxon>
        <taxon>Bacteroidaceae</taxon>
        <taxon>Bacteroides</taxon>
    </lineage>
</organism>
<dbReference type="AlphaFoldDB" id="A0A9D1ZGM1"/>
<proteinExistence type="predicted"/>
<sequence>MKRFHYYLQHDAMDCGFTCLRIGLFFLCLLAACAGGVQEERSPLLERADSVLPVRPDSASGD</sequence>
<protein>
    <submittedName>
        <fullName evidence="1">Uncharacterized protein</fullName>
    </submittedName>
</protein>
<dbReference type="EMBL" id="DXCV01000015">
    <property type="protein sequence ID" value="HIY87387.1"/>
    <property type="molecule type" value="Genomic_DNA"/>
</dbReference>
<comment type="caution">
    <text evidence="1">The sequence shown here is derived from an EMBL/GenBank/DDBJ whole genome shotgun (WGS) entry which is preliminary data.</text>
</comment>
<dbReference type="PROSITE" id="PS51257">
    <property type="entry name" value="PROKAR_LIPOPROTEIN"/>
    <property type="match status" value="1"/>
</dbReference>
<evidence type="ECO:0000313" key="1">
    <source>
        <dbReference type="EMBL" id="HIY87387.1"/>
    </source>
</evidence>
<accession>A0A9D1ZGM1</accession>